<dbReference type="EMBL" id="UFQS01000612">
    <property type="protein sequence ID" value="SSX05393.1"/>
    <property type="molecule type" value="Genomic_DNA"/>
</dbReference>
<dbReference type="CDD" id="cd15489">
    <property type="entry name" value="PHD_SF"/>
    <property type="match status" value="1"/>
</dbReference>
<dbReference type="VEuPathDB" id="VectorBase:CSON012711"/>
<gene>
    <name evidence="8" type="primary">CSON012711</name>
</gene>
<dbReference type="InterPro" id="IPR019786">
    <property type="entry name" value="Zinc_finger_PHD-type_CS"/>
</dbReference>
<sequence>MKSPRRTIKELSVNIVDQIPSAKRNTRHNMPSCGVCKLTISMDFTDENSITVMCRNCADRYHGKCVGISSEFFYNLIQNSKKGWLCHICVQDKWVYMNKIDEKVNAISETVENNKVEILSVKSSCDAHFSAFADKINEIENKYQNQIDEMKLKLLAYQNQNQIPSTIEHHNNDLTYMRNLQRRNNLIVQNVPIFQNETKQILKQTIIKLALACGYEINDSDIVLCIRLKQNQDSSTDNQKPSSNAILVKLADVSIKDELFNAYIKNINNNTPLTTSRVGLPGNKRIFINQHLSPELVKVKLKAVKLKQMHLIDKLTACYNVVKVYKNGKWEKVYTIQQLDQLMETSTVGSSGTRSTNNLPTTMHF</sequence>
<evidence type="ECO:0000313" key="7">
    <source>
        <dbReference type="EMBL" id="SSX05393.1"/>
    </source>
</evidence>
<dbReference type="GO" id="GO:0008270">
    <property type="term" value="F:zinc ion binding"/>
    <property type="evidence" value="ECO:0007669"/>
    <property type="project" value="UniProtKB-KW"/>
</dbReference>
<evidence type="ECO:0000256" key="3">
    <source>
        <dbReference type="ARBA" id="ARBA00022833"/>
    </source>
</evidence>
<dbReference type="OMA" id="YNIKECA"/>
<dbReference type="Gene3D" id="3.30.40.10">
    <property type="entry name" value="Zinc/RING finger domain, C3HC4 (zinc finger)"/>
    <property type="match status" value="1"/>
</dbReference>
<proteinExistence type="predicted"/>
<dbReference type="SUPFAM" id="SSF57903">
    <property type="entry name" value="FYVE/PHD zinc finger"/>
    <property type="match status" value="1"/>
</dbReference>
<feature type="domain" description="PHD-type" evidence="6">
    <location>
        <begin position="30"/>
        <end position="92"/>
    </location>
</feature>
<dbReference type="InterPro" id="IPR001965">
    <property type="entry name" value="Znf_PHD"/>
</dbReference>
<evidence type="ECO:0000259" key="6">
    <source>
        <dbReference type="PROSITE" id="PS50016"/>
    </source>
</evidence>
<dbReference type="PROSITE" id="PS50016">
    <property type="entry name" value="ZF_PHD_2"/>
    <property type="match status" value="1"/>
</dbReference>
<evidence type="ECO:0000256" key="1">
    <source>
        <dbReference type="ARBA" id="ARBA00022723"/>
    </source>
</evidence>
<reference evidence="8" key="2">
    <citation type="submission" date="2018-07" db="EMBL/GenBank/DDBJ databases">
        <authorList>
            <person name="Quirk P.G."/>
            <person name="Krulwich T.A."/>
        </authorList>
    </citation>
    <scope>NUCLEOTIDE SEQUENCE</scope>
</reference>
<keyword evidence="5" id="KW-0175">Coiled coil</keyword>
<name>A0A336M661_CULSO</name>
<dbReference type="PROSITE" id="PS01359">
    <property type="entry name" value="ZF_PHD_1"/>
    <property type="match status" value="1"/>
</dbReference>
<dbReference type="InterPro" id="IPR011011">
    <property type="entry name" value="Znf_FYVE_PHD"/>
</dbReference>
<accession>A0A336M661</accession>
<dbReference type="SMART" id="SM00249">
    <property type="entry name" value="PHD"/>
    <property type="match status" value="1"/>
</dbReference>
<dbReference type="InterPro" id="IPR013083">
    <property type="entry name" value="Znf_RING/FYVE/PHD"/>
</dbReference>
<dbReference type="EMBL" id="UFQT01000612">
    <property type="protein sequence ID" value="SSX25754.1"/>
    <property type="molecule type" value="Genomic_DNA"/>
</dbReference>
<dbReference type="InterPro" id="IPR019787">
    <property type="entry name" value="Znf_PHD-finger"/>
</dbReference>
<evidence type="ECO:0000256" key="4">
    <source>
        <dbReference type="PROSITE-ProRule" id="PRU00146"/>
    </source>
</evidence>
<keyword evidence="3" id="KW-0862">Zinc</keyword>
<keyword evidence="2 4" id="KW-0863">Zinc-finger</keyword>
<dbReference type="AlphaFoldDB" id="A0A336M661"/>
<evidence type="ECO:0000256" key="2">
    <source>
        <dbReference type="ARBA" id="ARBA00022771"/>
    </source>
</evidence>
<keyword evidence="1" id="KW-0479">Metal-binding</keyword>
<evidence type="ECO:0000313" key="8">
    <source>
        <dbReference type="EMBL" id="SSX25754.1"/>
    </source>
</evidence>
<evidence type="ECO:0000256" key="5">
    <source>
        <dbReference type="SAM" id="Coils"/>
    </source>
</evidence>
<feature type="coiled-coil region" evidence="5">
    <location>
        <begin position="133"/>
        <end position="160"/>
    </location>
</feature>
<organism evidence="8">
    <name type="scientific">Culicoides sonorensis</name>
    <name type="common">Biting midge</name>
    <dbReference type="NCBI Taxonomy" id="179676"/>
    <lineage>
        <taxon>Eukaryota</taxon>
        <taxon>Metazoa</taxon>
        <taxon>Ecdysozoa</taxon>
        <taxon>Arthropoda</taxon>
        <taxon>Hexapoda</taxon>
        <taxon>Insecta</taxon>
        <taxon>Pterygota</taxon>
        <taxon>Neoptera</taxon>
        <taxon>Endopterygota</taxon>
        <taxon>Diptera</taxon>
        <taxon>Nematocera</taxon>
        <taxon>Chironomoidea</taxon>
        <taxon>Ceratopogonidae</taxon>
        <taxon>Ceratopogoninae</taxon>
        <taxon>Culicoides</taxon>
        <taxon>Monoculicoides</taxon>
    </lineage>
</organism>
<reference evidence="7" key="1">
    <citation type="submission" date="2018-04" db="EMBL/GenBank/DDBJ databases">
        <authorList>
            <person name="Go L.Y."/>
            <person name="Mitchell J.A."/>
        </authorList>
    </citation>
    <scope>NUCLEOTIDE SEQUENCE</scope>
    <source>
        <tissue evidence="7">Whole organism</tissue>
    </source>
</reference>
<protein>
    <submittedName>
        <fullName evidence="8">CSON012711 protein</fullName>
    </submittedName>
</protein>